<evidence type="ECO:0000256" key="2">
    <source>
        <dbReference type="ARBA" id="ARBA00022801"/>
    </source>
</evidence>
<reference evidence="4 5" key="1">
    <citation type="submission" date="2024-02" db="EMBL/GenBank/DDBJ databases">
        <authorList>
            <person name="Saticioglu I.B."/>
        </authorList>
    </citation>
    <scope>NUCLEOTIDE SEQUENCE [LARGE SCALE GENOMIC DNA]</scope>
    <source>
        <strain evidence="4 5">Mu-86</strain>
    </source>
</reference>
<dbReference type="PANTHER" id="PTHR10655">
    <property type="entry name" value="LYSOPHOSPHOLIPASE-RELATED"/>
    <property type="match status" value="1"/>
</dbReference>
<gene>
    <name evidence="4" type="ORF">WDU96_13045</name>
</gene>
<comment type="similarity">
    <text evidence="1">Belongs to the AB hydrolase superfamily. AB hydrolase 2 family.</text>
</comment>
<protein>
    <submittedName>
        <fullName evidence="4">Dienelactone hydrolase family protein</fullName>
    </submittedName>
</protein>
<dbReference type="InterPro" id="IPR029058">
    <property type="entry name" value="AB_hydrolase_fold"/>
</dbReference>
<proteinExistence type="inferred from homology"/>
<evidence type="ECO:0000313" key="4">
    <source>
        <dbReference type="EMBL" id="MEJ1156529.1"/>
    </source>
</evidence>
<keyword evidence="2 4" id="KW-0378">Hydrolase</keyword>
<comment type="caution">
    <text evidence="4">The sequence shown here is derived from an EMBL/GenBank/DDBJ whole genome shotgun (WGS) entry which is preliminary data.</text>
</comment>
<evidence type="ECO:0000256" key="1">
    <source>
        <dbReference type="ARBA" id="ARBA00006499"/>
    </source>
</evidence>
<name>A0ABU8LYI5_9MICO</name>
<dbReference type="Pfam" id="PF02230">
    <property type="entry name" value="Abhydrolase_2"/>
    <property type="match status" value="1"/>
</dbReference>
<dbReference type="RefSeq" id="WP_337338966.1">
    <property type="nucleotide sequence ID" value="NZ_JBBDGL010000005.1"/>
</dbReference>
<dbReference type="Gene3D" id="3.40.50.1820">
    <property type="entry name" value="alpha/beta hydrolase"/>
    <property type="match status" value="1"/>
</dbReference>
<keyword evidence="5" id="KW-1185">Reference proteome</keyword>
<dbReference type="SUPFAM" id="SSF53474">
    <property type="entry name" value="alpha/beta-Hydrolases"/>
    <property type="match status" value="1"/>
</dbReference>
<dbReference type="Proteomes" id="UP001368654">
    <property type="component" value="Unassembled WGS sequence"/>
</dbReference>
<organism evidence="4 5">
    <name type="scientific">Microbacterium marmarense</name>
    <dbReference type="NCBI Taxonomy" id="3122051"/>
    <lineage>
        <taxon>Bacteria</taxon>
        <taxon>Bacillati</taxon>
        <taxon>Actinomycetota</taxon>
        <taxon>Actinomycetes</taxon>
        <taxon>Micrococcales</taxon>
        <taxon>Microbacteriaceae</taxon>
        <taxon>Microbacterium</taxon>
    </lineage>
</organism>
<accession>A0ABU8LYI5</accession>
<dbReference type="InterPro" id="IPR050565">
    <property type="entry name" value="LYPA1-2/EST-like"/>
</dbReference>
<sequence length="222" mass="24247">MPESLILDAEAVLWSAERNDLKGHDLLVVLHGYGSDEHDLFALRTYFPQDLVVAALAAPLTPPWPAPGRSWYPIEGLDTRDAAGITAAAEAVLAWLDEHAQGAASIGLLGFSQGAAVSLQSLRLAPQRIDYVVNLSGYVTPGALPNDEELAELKPPVFWGRGSHDEVIPAALVLHTTQWLPERVELSGRVYQDMAHSVSEAELADLRVFIDKQRERLAERNS</sequence>
<dbReference type="GO" id="GO:0016787">
    <property type="term" value="F:hydrolase activity"/>
    <property type="evidence" value="ECO:0007669"/>
    <property type="project" value="UniProtKB-KW"/>
</dbReference>
<evidence type="ECO:0000259" key="3">
    <source>
        <dbReference type="Pfam" id="PF02230"/>
    </source>
</evidence>
<dbReference type="EMBL" id="JBBDGL010000005">
    <property type="protein sequence ID" value="MEJ1156529.1"/>
    <property type="molecule type" value="Genomic_DNA"/>
</dbReference>
<feature type="domain" description="Phospholipase/carboxylesterase/thioesterase" evidence="3">
    <location>
        <begin position="20"/>
        <end position="212"/>
    </location>
</feature>
<evidence type="ECO:0000313" key="5">
    <source>
        <dbReference type="Proteomes" id="UP001368654"/>
    </source>
</evidence>
<dbReference type="InterPro" id="IPR003140">
    <property type="entry name" value="PLipase/COase/thioEstase"/>
</dbReference>
<dbReference type="PANTHER" id="PTHR10655:SF17">
    <property type="entry name" value="LYSOPHOSPHOLIPASE-LIKE PROTEIN 1"/>
    <property type="match status" value="1"/>
</dbReference>